<protein>
    <submittedName>
        <fullName evidence="2">Uncharacterized protein</fullName>
    </submittedName>
</protein>
<sequence length="182" mass="21495">MKKVLFIFIGIVIGAICTTFVFMFNYKKDISCTNRTSLIEDSLKQQIVKYGNHDAYNELSYLCFPGDELCCMPTQKQYDILFYDLLMAEKYDDMYACYEVYRLLFGYKENNMFANSKNTEIKELALYYLRKGSDLGHFNCADIIYNLLKDNKLPRQDWKPMQYYKERADSLCSVMLSPENIE</sequence>
<reference evidence="2" key="1">
    <citation type="submission" date="2021-08" db="EMBL/GenBank/DDBJ databases">
        <title>Prevotella lacticifex sp. nov., isolated from rumen of cow.</title>
        <authorList>
            <person name="Shinkai T."/>
            <person name="Ikeyama N."/>
            <person name="Kumagai M."/>
            <person name="Ohmori H."/>
            <person name="Sakamoto M."/>
            <person name="Ohkuma M."/>
            <person name="Mitsumori M."/>
        </authorList>
    </citation>
    <scope>NUCLEOTIDE SEQUENCE</scope>
    <source>
        <strain evidence="2">DSM 11371</strain>
    </source>
</reference>
<accession>A0AA37MM47</accession>
<feature type="transmembrane region" description="Helical" evidence="1">
    <location>
        <begin position="6"/>
        <end position="26"/>
    </location>
</feature>
<keyword evidence="1" id="KW-0472">Membrane</keyword>
<organism evidence="2 3">
    <name type="scientific">Segatella bryantii</name>
    <name type="common">Prevotella bryantii</name>
    <dbReference type="NCBI Taxonomy" id="77095"/>
    <lineage>
        <taxon>Bacteria</taxon>
        <taxon>Pseudomonadati</taxon>
        <taxon>Bacteroidota</taxon>
        <taxon>Bacteroidia</taxon>
        <taxon>Bacteroidales</taxon>
        <taxon>Prevotellaceae</taxon>
        <taxon>Segatella</taxon>
    </lineage>
</organism>
<comment type="caution">
    <text evidence="2">The sequence shown here is derived from an EMBL/GenBank/DDBJ whole genome shotgun (WGS) entry which is preliminary data.</text>
</comment>
<evidence type="ECO:0000313" key="3">
    <source>
        <dbReference type="Proteomes" id="UP000887043"/>
    </source>
</evidence>
<keyword evidence="1" id="KW-1133">Transmembrane helix</keyword>
<dbReference type="AlphaFoldDB" id="A0AA37MM47"/>
<dbReference type="EMBL" id="BPTR01000001">
    <property type="protein sequence ID" value="GJG28464.1"/>
    <property type="molecule type" value="Genomic_DNA"/>
</dbReference>
<dbReference type="RefSeq" id="WP_006281847.1">
    <property type="nucleotide sequence ID" value="NZ_BPTR01000001.1"/>
</dbReference>
<gene>
    <name evidence="2" type="ORF">PRRU23_21640</name>
</gene>
<evidence type="ECO:0000313" key="2">
    <source>
        <dbReference type="EMBL" id="GJG28464.1"/>
    </source>
</evidence>
<keyword evidence="1" id="KW-0812">Transmembrane</keyword>
<proteinExistence type="predicted"/>
<dbReference type="Proteomes" id="UP000887043">
    <property type="component" value="Unassembled WGS sequence"/>
</dbReference>
<name>A0AA37MM47_SEGBR</name>
<evidence type="ECO:0000256" key="1">
    <source>
        <dbReference type="SAM" id="Phobius"/>
    </source>
</evidence>